<dbReference type="Pfam" id="PF01613">
    <property type="entry name" value="Flavin_Reduct"/>
    <property type="match status" value="1"/>
</dbReference>
<comment type="similarity">
    <text evidence="1">Belongs to the flavoredoxin family.</text>
</comment>
<dbReference type="InterPro" id="IPR002563">
    <property type="entry name" value="Flavin_Rdtase-like_dom"/>
</dbReference>
<dbReference type="Proteomes" id="UP000005850">
    <property type="component" value="Chromosome"/>
</dbReference>
<evidence type="ECO:0000259" key="2">
    <source>
        <dbReference type="Pfam" id="PF01613"/>
    </source>
</evidence>
<dbReference type="EMBL" id="CP007806">
    <property type="protein sequence ID" value="AIG28796.1"/>
    <property type="molecule type" value="Genomic_DNA"/>
</dbReference>
<dbReference type="InterPro" id="IPR052174">
    <property type="entry name" value="Flavoredoxin"/>
</dbReference>
<sequence length="179" mass="20353">MEQQLRNTEDHEPKNQMPVAFLEQMELATDWLHRRGAFLTTKDKEEINTMTIAWGSIGFLFGKPTLTVMVRKSRHTTQLLQASKEFTVSVPFSEDMGEKLFACGTQSGRTVDKISTCQLTLADSQVIDTPVIGDCERYYECKVIVAQEITAPVLSEEIRQEHVIADDPYYCYIGEIVHC</sequence>
<dbReference type="RefSeq" id="WP_003334137.1">
    <property type="nucleotide sequence ID" value="NZ_CP007806.1"/>
</dbReference>
<accession>A0A075RBP8</accession>
<dbReference type="Gene3D" id="2.30.110.10">
    <property type="entry name" value="Electron Transport, Fmn-binding Protein, Chain A"/>
    <property type="match status" value="1"/>
</dbReference>
<dbReference type="GO" id="GO:0010181">
    <property type="term" value="F:FMN binding"/>
    <property type="evidence" value="ECO:0007669"/>
    <property type="project" value="InterPro"/>
</dbReference>
<evidence type="ECO:0000313" key="4">
    <source>
        <dbReference type="Proteomes" id="UP000005850"/>
    </source>
</evidence>
<keyword evidence="4" id="KW-1185">Reference proteome</keyword>
<protein>
    <submittedName>
        <fullName evidence="3">Flavoredoxin Flr</fullName>
    </submittedName>
</protein>
<dbReference type="HOGENOM" id="CLU_102849_0_0_9"/>
<dbReference type="AlphaFoldDB" id="A0A075RBP8"/>
<evidence type="ECO:0000313" key="3">
    <source>
        <dbReference type="EMBL" id="AIG28796.1"/>
    </source>
</evidence>
<dbReference type="eggNOG" id="COG1853">
    <property type="taxonomic scope" value="Bacteria"/>
</dbReference>
<reference evidence="3 4" key="1">
    <citation type="journal article" date="2011" name="J. Bacteriol.">
        <title>Genome sequence of Brevibacillus laterosporus LMG 15441, a pathogen of invertebrates.</title>
        <authorList>
            <person name="Djukic M."/>
            <person name="Poehlein A."/>
            <person name="Thurmer A."/>
            <person name="Daniel R."/>
        </authorList>
    </citation>
    <scope>NUCLEOTIDE SEQUENCE [LARGE SCALE GENOMIC DNA]</scope>
    <source>
        <strain evidence="3 4">LMG 15441</strain>
    </source>
</reference>
<evidence type="ECO:0000256" key="1">
    <source>
        <dbReference type="ARBA" id="ARBA00038054"/>
    </source>
</evidence>
<organism evidence="3 4">
    <name type="scientific">Brevibacillus laterosporus LMG 15441</name>
    <dbReference type="NCBI Taxonomy" id="1042163"/>
    <lineage>
        <taxon>Bacteria</taxon>
        <taxon>Bacillati</taxon>
        <taxon>Bacillota</taxon>
        <taxon>Bacilli</taxon>
        <taxon>Bacillales</taxon>
        <taxon>Paenibacillaceae</taxon>
        <taxon>Brevibacillus</taxon>
    </lineage>
</organism>
<dbReference type="SUPFAM" id="SSF50475">
    <property type="entry name" value="FMN-binding split barrel"/>
    <property type="match status" value="1"/>
</dbReference>
<proteinExistence type="inferred from homology"/>
<dbReference type="PANTHER" id="PTHR43567:SF5">
    <property type="entry name" value="HYPOTHETICAL CYTOSOLIC PROTEIN"/>
    <property type="match status" value="1"/>
</dbReference>
<dbReference type="InterPro" id="IPR012349">
    <property type="entry name" value="Split_barrel_FMN-bd"/>
</dbReference>
<name>A0A075RBP8_BRELA</name>
<dbReference type="PANTHER" id="PTHR43567">
    <property type="entry name" value="FLAVOREDOXIN-RELATED-RELATED"/>
    <property type="match status" value="1"/>
</dbReference>
<feature type="domain" description="Flavin reductase like" evidence="2">
    <location>
        <begin position="37"/>
        <end position="149"/>
    </location>
</feature>
<dbReference type="KEGG" id="blr:BRLA_c045320"/>
<gene>
    <name evidence="3" type="primary">flr</name>
    <name evidence="3" type="ORF">BRLA_c045320</name>
</gene>
<dbReference type="GO" id="GO:0016646">
    <property type="term" value="F:oxidoreductase activity, acting on the CH-NH group of donors, NAD or NADP as acceptor"/>
    <property type="evidence" value="ECO:0007669"/>
    <property type="project" value="UniProtKB-ARBA"/>
</dbReference>
<dbReference type="STRING" id="1042163.BRLA_c045320"/>